<dbReference type="SUPFAM" id="SSF53067">
    <property type="entry name" value="Actin-like ATPase domain"/>
    <property type="match status" value="2"/>
</dbReference>
<protein>
    <recommendedName>
        <fullName evidence="9">Acetate kinase</fullName>
        <ecNumber evidence="9">2.7.2.1</ecNumber>
    </recommendedName>
    <alternativeName>
        <fullName evidence="9">Acetokinase</fullName>
    </alternativeName>
</protein>
<keyword evidence="4 9" id="KW-0479">Metal-binding</keyword>
<gene>
    <name evidence="9 12" type="primary">ackA</name>
    <name evidence="11" type="ORF">I6G29_07515</name>
    <name evidence="12" type="ORF">NCTC11997_01564</name>
</gene>
<dbReference type="PROSITE" id="PS01076">
    <property type="entry name" value="ACETATE_KINASE_2"/>
    <property type="match status" value="1"/>
</dbReference>
<organism evidence="12 13">
    <name type="scientific">Oligella ureolytica</name>
    <dbReference type="NCBI Taxonomy" id="90244"/>
    <lineage>
        <taxon>Bacteria</taxon>
        <taxon>Pseudomonadati</taxon>
        <taxon>Pseudomonadota</taxon>
        <taxon>Betaproteobacteria</taxon>
        <taxon>Burkholderiales</taxon>
        <taxon>Alcaligenaceae</taxon>
        <taxon>Oligella</taxon>
    </lineage>
</organism>
<comment type="catalytic activity">
    <reaction evidence="9">
        <text>acetate + ATP = acetyl phosphate + ADP</text>
        <dbReference type="Rhea" id="RHEA:11352"/>
        <dbReference type="ChEBI" id="CHEBI:22191"/>
        <dbReference type="ChEBI" id="CHEBI:30089"/>
        <dbReference type="ChEBI" id="CHEBI:30616"/>
        <dbReference type="ChEBI" id="CHEBI:456216"/>
        <dbReference type="EC" id="2.7.2.1"/>
    </reaction>
</comment>
<keyword evidence="5 9" id="KW-0547">Nucleotide-binding</keyword>
<dbReference type="PANTHER" id="PTHR21060:SF21">
    <property type="entry name" value="ACETATE KINASE"/>
    <property type="match status" value="1"/>
</dbReference>
<evidence type="ECO:0000313" key="12">
    <source>
        <dbReference type="EMBL" id="SUA54639.1"/>
    </source>
</evidence>
<feature type="binding site" evidence="9">
    <location>
        <position position="384"/>
    </location>
    <ligand>
        <name>Mg(2+)</name>
        <dbReference type="ChEBI" id="CHEBI:18420"/>
    </ligand>
</feature>
<feature type="binding site" evidence="9">
    <location>
        <position position="22"/>
    </location>
    <ligand>
        <name>ATP</name>
        <dbReference type="ChEBI" id="CHEBI:30616"/>
    </ligand>
</feature>
<evidence type="ECO:0000256" key="3">
    <source>
        <dbReference type="ARBA" id="ARBA00022679"/>
    </source>
</evidence>
<accession>A0A378XHT7</accession>
<keyword evidence="8 9" id="KW-0460">Magnesium</keyword>
<dbReference type="Pfam" id="PF00871">
    <property type="entry name" value="Acetate_kinase"/>
    <property type="match status" value="1"/>
</dbReference>
<evidence type="ECO:0000256" key="4">
    <source>
        <dbReference type="ARBA" id="ARBA00022723"/>
    </source>
</evidence>
<dbReference type="OrthoDB" id="9802453at2"/>
<evidence type="ECO:0000256" key="7">
    <source>
        <dbReference type="ARBA" id="ARBA00022840"/>
    </source>
</evidence>
<dbReference type="GO" id="GO:0000287">
    <property type="term" value="F:magnesium ion binding"/>
    <property type="evidence" value="ECO:0007669"/>
    <property type="project" value="UniProtKB-UniRule"/>
</dbReference>
<dbReference type="Proteomes" id="UP000254603">
    <property type="component" value="Unassembled WGS sequence"/>
</dbReference>
<dbReference type="PROSITE" id="PS01075">
    <property type="entry name" value="ACETATE_KINASE_1"/>
    <property type="match status" value="1"/>
</dbReference>
<dbReference type="Gene3D" id="3.30.420.40">
    <property type="match status" value="2"/>
</dbReference>
<feature type="site" description="Transition state stabilizer" evidence="9">
    <location>
        <position position="183"/>
    </location>
</feature>
<dbReference type="GO" id="GO:0006085">
    <property type="term" value="P:acetyl-CoA biosynthetic process"/>
    <property type="evidence" value="ECO:0007669"/>
    <property type="project" value="UniProtKB-UniRule"/>
</dbReference>
<feature type="binding site" evidence="9">
    <location>
        <begin position="331"/>
        <end position="335"/>
    </location>
    <ligand>
        <name>ATP</name>
        <dbReference type="ChEBI" id="CHEBI:30616"/>
    </ligand>
</feature>
<evidence type="ECO:0000256" key="6">
    <source>
        <dbReference type="ARBA" id="ARBA00022777"/>
    </source>
</evidence>
<comment type="subunit">
    <text evidence="9">Homodimer.</text>
</comment>
<dbReference type="EC" id="2.7.2.1" evidence="9"/>
<keyword evidence="2 9" id="KW-0963">Cytoplasm</keyword>
<dbReference type="InterPro" id="IPR023865">
    <property type="entry name" value="Aliphatic_acid_kinase_CS"/>
</dbReference>
<feature type="site" description="Transition state stabilizer" evidence="9">
    <location>
        <position position="243"/>
    </location>
</feature>
<dbReference type="InterPro" id="IPR004372">
    <property type="entry name" value="Ac/propionate_kinase"/>
</dbReference>
<name>A0A378XHT7_9BURK</name>
<dbReference type="EMBL" id="CP065725">
    <property type="protein sequence ID" value="QPT39050.1"/>
    <property type="molecule type" value="Genomic_DNA"/>
</dbReference>
<dbReference type="HAMAP" id="MF_00020">
    <property type="entry name" value="Acetate_kinase"/>
    <property type="match status" value="1"/>
</dbReference>
<dbReference type="EMBL" id="UGSB01000001">
    <property type="protein sequence ID" value="SUA54639.1"/>
    <property type="molecule type" value="Genomic_DNA"/>
</dbReference>
<feature type="binding site" evidence="9">
    <location>
        <position position="15"/>
    </location>
    <ligand>
        <name>Mg(2+)</name>
        <dbReference type="ChEBI" id="CHEBI:18420"/>
    </ligand>
</feature>
<dbReference type="InterPro" id="IPR000890">
    <property type="entry name" value="Aliphatic_acid_kin_short-chain"/>
</dbReference>
<evidence type="ECO:0000256" key="9">
    <source>
        <dbReference type="HAMAP-Rule" id="MF_00020"/>
    </source>
</evidence>
<reference evidence="12 13" key="1">
    <citation type="submission" date="2018-06" db="EMBL/GenBank/DDBJ databases">
        <authorList>
            <consortium name="Pathogen Informatics"/>
            <person name="Doyle S."/>
        </authorList>
    </citation>
    <scope>NUCLEOTIDE SEQUENCE [LARGE SCALE GENOMIC DNA]</scope>
    <source>
        <strain evidence="12 13">NCTC11997</strain>
    </source>
</reference>
<sequence length="403" mass="43620">MSENNVKNKGFLALNAGSSSLKFALYVATQDNPVMVGNCERIGSGGTVKLKGASGEALDLPENCDLQNHQAAMEVVIASLNLHFPEIEVAAAGHRVVHGGDAYDGPVMLTPEVLKNIESFSKLAPLHQPHNLSGIYAAMEYFPEIPQLVCFDTAFHRTQEFENKAFAIPYELYEKGIMRYGFHGLSYDYINSEIARIAPELHQGKVVVAHLGNGTSLCAIDNGKSKATTMGFTVLDGLPMGTRCGQIDPGVLLHLLESEGYSVSELSRMLYYESGLLGLSGGLSNDMRTLNEAGTEEGQRAIRYFVNKVRSGISTMAATMQGVDLIVFTAGIGENSAEIRRLVCEGLGWIGVDFDNERNTEGEGQRLISTDDSRVKVMVIPTDEELVIARAARELVGQRAAVA</sequence>
<feature type="binding site" evidence="9">
    <location>
        <position position="95"/>
    </location>
    <ligand>
        <name>substrate</name>
    </ligand>
</feature>
<dbReference type="STRING" id="1122619.GCA_000373745_00618"/>
<dbReference type="PIRSF" id="PIRSF000722">
    <property type="entry name" value="Acetate_prop_kin"/>
    <property type="match status" value="1"/>
</dbReference>
<keyword evidence="6 9" id="KW-0418">Kinase</keyword>
<keyword evidence="14" id="KW-1185">Reference proteome</keyword>
<dbReference type="GO" id="GO:0005829">
    <property type="term" value="C:cytosol"/>
    <property type="evidence" value="ECO:0007669"/>
    <property type="project" value="TreeGrafter"/>
</dbReference>
<dbReference type="PRINTS" id="PR00471">
    <property type="entry name" value="ACETATEKNASE"/>
</dbReference>
<evidence type="ECO:0000256" key="5">
    <source>
        <dbReference type="ARBA" id="ARBA00022741"/>
    </source>
</evidence>
<evidence type="ECO:0000313" key="14">
    <source>
        <dbReference type="Proteomes" id="UP000594903"/>
    </source>
</evidence>
<keyword evidence="7 9" id="KW-0067">ATP-binding</keyword>
<dbReference type="InterPro" id="IPR043129">
    <property type="entry name" value="ATPase_NBD"/>
</dbReference>
<dbReference type="AlphaFoldDB" id="A0A378XHT7"/>
<keyword evidence="3 9" id="KW-0808">Transferase</keyword>
<evidence type="ECO:0000256" key="1">
    <source>
        <dbReference type="ARBA" id="ARBA00008748"/>
    </source>
</evidence>
<feature type="binding site" evidence="9">
    <location>
        <begin position="286"/>
        <end position="288"/>
    </location>
    <ligand>
        <name>ATP</name>
        <dbReference type="ChEBI" id="CHEBI:30616"/>
    </ligand>
</feature>
<dbReference type="RefSeq" id="WP_018573793.1">
    <property type="nucleotide sequence ID" value="NZ_CP065725.1"/>
</dbReference>
<dbReference type="GO" id="GO:0008776">
    <property type="term" value="F:acetate kinase activity"/>
    <property type="evidence" value="ECO:0007669"/>
    <property type="project" value="UniProtKB-UniRule"/>
</dbReference>
<feature type="binding site" evidence="9">
    <location>
        <begin position="210"/>
        <end position="214"/>
    </location>
    <ligand>
        <name>ATP</name>
        <dbReference type="ChEBI" id="CHEBI:30616"/>
    </ligand>
</feature>
<evidence type="ECO:0000313" key="11">
    <source>
        <dbReference type="EMBL" id="QPT39050.1"/>
    </source>
</evidence>
<comment type="cofactor">
    <cofactor evidence="9">
        <name>Mg(2+)</name>
        <dbReference type="ChEBI" id="CHEBI:18420"/>
    </cofactor>
    <cofactor evidence="9">
        <name>Mn(2+)</name>
        <dbReference type="ChEBI" id="CHEBI:29035"/>
    </cofactor>
    <text evidence="9">Mg(2+). Can also accept Mn(2+).</text>
</comment>
<dbReference type="PANTHER" id="PTHR21060">
    <property type="entry name" value="ACETATE KINASE"/>
    <property type="match status" value="1"/>
</dbReference>
<evidence type="ECO:0000256" key="8">
    <source>
        <dbReference type="ARBA" id="ARBA00022842"/>
    </source>
</evidence>
<proteinExistence type="inferred from homology"/>
<evidence type="ECO:0000256" key="2">
    <source>
        <dbReference type="ARBA" id="ARBA00022490"/>
    </source>
</evidence>
<feature type="active site" description="Proton donor/acceptor" evidence="9">
    <location>
        <position position="152"/>
    </location>
</feature>
<comment type="similarity">
    <text evidence="1 9 10">Belongs to the acetokinase family.</text>
</comment>
<comment type="function">
    <text evidence="9">Catalyzes the formation of acetyl phosphate from acetate and ATP. Can also catalyze the reverse reaction.</text>
</comment>
<evidence type="ECO:0000313" key="13">
    <source>
        <dbReference type="Proteomes" id="UP000254603"/>
    </source>
</evidence>
<dbReference type="GO" id="GO:0005524">
    <property type="term" value="F:ATP binding"/>
    <property type="evidence" value="ECO:0007669"/>
    <property type="project" value="UniProtKB-KW"/>
</dbReference>
<dbReference type="Proteomes" id="UP000594903">
    <property type="component" value="Chromosome"/>
</dbReference>
<reference evidence="11 14" key="2">
    <citation type="submission" date="2020-12" db="EMBL/GenBank/DDBJ databases">
        <title>FDA dAtabase for Regulatory Grade micrObial Sequences (FDA-ARGOS): Supporting development and validation of Infectious Disease Dx tests.</title>
        <authorList>
            <person name="Sproer C."/>
            <person name="Gronow S."/>
            <person name="Severitt S."/>
            <person name="Schroder I."/>
            <person name="Tallon L."/>
            <person name="Sadzewicz L."/>
            <person name="Zhao X."/>
            <person name="Boylan J."/>
            <person name="Ott S."/>
            <person name="Bowen H."/>
            <person name="Vavikolanu K."/>
            <person name="Mehta A."/>
            <person name="Aluvathingal J."/>
            <person name="Nadendla S."/>
            <person name="Lowell S."/>
            <person name="Myers T."/>
            <person name="Yan Y."/>
            <person name="Sichtig H."/>
        </authorList>
    </citation>
    <scope>NUCLEOTIDE SEQUENCE [LARGE SCALE GENOMIC DNA]</scope>
    <source>
        <strain evidence="11 14">FDAARGOS_872</strain>
    </source>
</reference>
<dbReference type="NCBIfam" id="TIGR00016">
    <property type="entry name" value="ackA"/>
    <property type="match status" value="1"/>
</dbReference>
<dbReference type="UniPathway" id="UPA00340">
    <property type="reaction ID" value="UER00458"/>
</dbReference>
<dbReference type="GO" id="GO:0006083">
    <property type="term" value="P:acetate metabolic process"/>
    <property type="evidence" value="ECO:0007669"/>
    <property type="project" value="TreeGrafter"/>
</dbReference>
<comment type="subcellular location">
    <subcellularLocation>
        <location evidence="9">Cytoplasm</location>
    </subcellularLocation>
</comment>
<comment type="pathway">
    <text evidence="9">Metabolic intermediate biosynthesis; acetyl-CoA biosynthesis; acetyl-CoA from acetate: step 1/2.</text>
</comment>
<evidence type="ECO:0000256" key="10">
    <source>
        <dbReference type="RuleBase" id="RU003835"/>
    </source>
</evidence>